<dbReference type="EMBL" id="CP072759">
    <property type="protein sequence ID" value="QUC23498.1"/>
    <property type="molecule type" value="Genomic_DNA"/>
</dbReference>
<accession>A0A8E5HY85</accession>
<evidence type="ECO:0000313" key="1">
    <source>
        <dbReference type="EMBL" id="QUC23498.1"/>
    </source>
</evidence>
<sequence length="85" mass="9717">MRRESPSYQYGLRIGQGQNVQQIQHRPAACPLSRHSELDDVLPPQQSPAAPIPVCWPALFLWPLLKKALDTRIQFAWGVANKEWN</sequence>
<evidence type="ECO:0000313" key="2">
    <source>
        <dbReference type="Proteomes" id="UP000027002"/>
    </source>
</evidence>
<keyword evidence="2" id="KW-1185">Reference proteome</keyword>
<proteinExistence type="predicted"/>
<reference evidence="1" key="1">
    <citation type="submission" date="2020-03" db="EMBL/GenBank/DDBJ databases">
        <title>A mixture of massive structural variations and highly conserved coding sequences in Ustilaginoidea virens genome.</title>
        <authorList>
            <person name="Zhang K."/>
            <person name="Zhao Z."/>
            <person name="Zhang Z."/>
            <person name="Li Y."/>
            <person name="Hsiang T."/>
            <person name="Sun W."/>
        </authorList>
    </citation>
    <scope>NUCLEOTIDE SEQUENCE</scope>
    <source>
        <strain evidence="1">UV-8b</strain>
    </source>
</reference>
<name>A0A8E5HY85_USTVR</name>
<dbReference type="GeneID" id="66068516"/>
<gene>
    <name evidence="1" type="ORF">UV8b_07739</name>
</gene>
<protein>
    <submittedName>
        <fullName evidence="1">Uncharacterized protein</fullName>
    </submittedName>
</protein>
<dbReference type="Proteomes" id="UP000027002">
    <property type="component" value="Chromosome 7"/>
</dbReference>
<organism evidence="1 2">
    <name type="scientific">Ustilaginoidea virens</name>
    <name type="common">Rice false smut fungus</name>
    <name type="synonym">Villosiclava virens</name>
    <dbReference type="NCBI Taxonomy" id="1159556"/>
    <lineage>
        <taxon>Eukaryota</taxon>
        <taxon>Fungi</taxon>
        <taxon>Dikarya</taxon>
        <taxon>Ascomycota</taxon>
        <taxon>Pezizomycotina</taxon>
        <taxon>Sordariomycetes</taxon>
        <taxon>Hypocreomycetidae</taxon>
        <taxon>Hypocreales</taxon>
        <taxon>Clavicipitaceae</taxon>
        <taxon>Ustilaginoidea</taxon>
    </lineage>
</organism>
<dbReference type="RefSeq" id="XP_043001171.1">
    <property type="nucleotide sequence ID" value="XM_043145236.1"/>
</dbReference>
<dbReference type="AlphaFoldDB" id="A0A8E5HY85"/>
<dbReference type="KEGG" id="uvi:66068516"/>